<feature type="non-terminal residue" evidence="2">
    <location>
        <position position="1"/>
    </location>
</feature>
<evidence type="ECO:0000256" key="1">
    <source>
        <dbReference type="ARBA" id="ARBA00023002"/>
    </source>
</evidence>
<dbReference type="Proteomes" id="UP001328107">
    <property type="component" value="Unassembled WGS sequence"/>
</dbReference>
<dbReference type="InterPro" id="IPR020904">
    <property type="entry name" value="Sc_DH/Rdtase_CS"/>
</dbReference>
<dbReference type="PANTHER" id="PTHR43313">
    <property type="entry name" value="SHORT-CHAIN DEHYDROGENASE/REDUCTASE FAMILY 9C"/>
    <property type="match status" value="1"/>
</dbReference>
<dbReference type="GO" id="GO:0008202">
    <property type="term" value="P:steroid metabolic process"/>
    <property type="evidence" value="ECO:0007669"/>
    <property type="project" value="TreeGrafter"/>
</dbReference>
<dbReference type="SUPFAM" id="SSF51735">
    <property type="entry name" value="NAD(P)-binding Rossmann-fold domains"/>
    <property type="match status" value="1"/>
</dbReference>
<dbReference type="EMBL" id="BTRK01000004">
    <property type="protein sequence ID" value="GMR45021.1"/>
    <property type="molecule type" value="Genomic_DNA"/>
</dbReference>
<dbReference type="PROSITE" id="PS00061">
    <property type="entry name" value="ADH_SHORT"/>
    <property type="match status" value="1"/>
</dbReference>
<feature type="non-terminal residue" evidence="2">
    <location>
        <position position="230"/>
    </location>
</feature>
<comment type="caution">
    <text evidence="2">The sequence shown here is derived from an EMBL/GenBank/DDBJ whole genome shotgun (WGS) entry which is preliminary data.</text>
</comment>
<dbReference type="AlphaFoldDB" id="A0AAN5CIH0"/>
<reference evidence="3" key="1">
    <citation type="submission" date="2022-10" db="EMBL/GenBank/DDBJ databases">
        <title>Genome assembly of Pristionchus species.</title>
        <authorList>
            <person name="Yoshida K."/>
            <person name="Sommer R.J."/>
        </authorList>
    </citation>
    <scope>NUCLEOTIDE SEQUENCE [LARGE SCALE GENOMIC DNA]</scope>
    <source>
        <strain evidence="3">RS5460</strain>
    </source>
</reference>
<keyword evidence="1" id="KW-0560">Oxidoreductase</keyword>
<proteinExistence type="predicted"/>
<evidence type="ECO:0000313" key="2">
    <source>
        <dbReference type="EMBL" id="GMR45021.1"/>
    </source>
</evidence>
<keyword evidence="3" id="KW-1185">Reference proteome</keyword>
<name>A0AAN5CIH0_9BILA</name>
<dbReference type="InterPro" id="IPR036291">
    <property type="entry name" value="NAD(P)-bd_dom_sf"/>
</dbReference>
<protein>
    <recommendedName>
        <fullName evidence="4">Dehydrogenase</fullName>
    </recommendedName>
</protein>
<dbReference type="InterPro" id="IPR002347">
    <property type="entry name" value="SDR_fam"/>
</dbReference>
<dbReference type="Gene3D" id="3.40.50.720">
    <property type="entry name" value="NAD(P)-binding Rossmann-like Domain"/>
    <property type="match status" value="1"/>
</dbReference>
<sequence length="230" mass="26083">NMKLWGIVNNAGVFPVCGPADWCSLKQYSDSLNVNCLGAVRISHRFLPLLKQSKGRIVTMGSSAGRMHGQFLAPYCASKFAVEAYMDCLRFEMRQFGVSVHILEPGAFKTELLNEDALNARVDKIWSELSEDVRREYGETYKNNFKESWNGGVNFVANSNLHWVVDHYEHALFSYWPRLRYYPGWDSIFLFVPLSLMPSFVQDCVLAVLYKLQPGPSLVPQSLTSSNALL</sequence>
<evidence type="ECO:0000313" key="3">
    <source>
        <dbReference type="Proteomes" id="UP001328107"/>
    </source>
</evidence>
<gene>
    <name evidence="2" type="ORF">PMAYCL1PPCAC_15216</name>
</gene>
<dbReference type="PANTHER" id="PTHR43313:SF1">
    <property type="entry name" value="3BETA-HYDROXYSTEROID DEHYDROGENASE DHS-16"/>
    <property type="match status" value="1"/>
</dbReference>
<dbReference type="PRINTS" id="PR00081">
    <property type="entry name" value="GDHRDH"/>
</dbReference>
<evidence type="ECO:0008006" key="4">
    <source>
        <dbReference type="Google" id="ProtNLM"/>
    </source>
</evidence>
<dbReference type="GO" id="GO:0016491">
    <property type="term" value="F:oxidoreductase activity"/>
    <property type="evidence" value="ECO:0007669"/>
    <property type="project" value="UniProtKB-KW"/>
</dbReference>
<dbReference type="Pfam" id="PF00106">
    <property type="entry name" value="adh_short"/>
    <property type="match status" value="1"/>
</dbReference>
<accession>A0AAN5CIH0</accession>
<organism evidence="2 3">
    <name type="scientific">Pristionchus mayeri</name>
    <dbReference type="NCBI Taxonomy" id="1317129"/>
    <lineage>
        <taxon>Eukaryota</taxon>
        <taxon>Metazoa</taxon>
        <taxon>Ecdysozoa</taxon>
        <taxon>Nematoda</taxon>
        <taxon>Chromadorea</taxon>
        <taxon>Rhabditida</taxon>
        <taxon>Rhabditina</taxon>
        <taxon>Diplogasteromorpha</taxon>
        <taxon>Diplogasteroidea</taxon>
        <taxon>Neodiplogasteridae</taxon>
        <taxon>Pristionchus</taxon>
    </lineage>
</organism>